<evidence type="ECO:0000256" key="7">
    <source>
        <dbReference type="ARBA" id="ARBA00023125"/>
    </source>
</evidence>
<dbReference type="Pfam" id="PF00072">
    <property type="entry name" value="Response_reg"/>
    <property type="match status" value="1"/>
</dbReference>
<feature type="modified residue" description="4-aspartylphosphate" evidence="10">
    <location>
        <position position="55"/>
    </location>
</feature>
<evidence type="ECO:0000256" key="3">
    <source>
        <dbReference type="ARBA" id="ARBA00022490"/>
    </source>
</evidence>
<dbReference type="PROSITE" id="PS01124">
    <property type="entry name" value="HTH_ARAC_FAMILY_2"/>
    <property type="match status" value="1"/>
</dbReference>
<keyword evidence="4 10" id="KW-0597">Phosphoprotein</keyword>
<dbReference type="SMART" id="SM00342">
    <property type="entry name" value="HTH_ARAC"/>
    <property type="match status" value="1"/>
</dbReference>
<dbReference type="Gene3D" id="1.10.10.60">
    <property type="entry name" value="Homeodomain-like"/>
    <property type="match status" value="2"/>
</dbReference>
<evidence type="ECO:0000259" key="11">
    <source>
        <dbReference type="PROSITE" id="PS01124"/>
    </source>
</evidence>
<organism evidence="13 14">
    <name type="scientific">Blautia hominis</name>
    <dbReference type="NCBI Taxonomy" id="2025493"/>
    <lineage>
        <taxon>Bacteria</taxon>
        <taxon>Bacillati</taxon>
        <taxon>Bacillota</taxon>
        <taxon>Clostridia</taxon>
        <taxon>Lachnospirales</taxon>
        <taxon>Lachnospiraceae</taxon>
        <taxon>Blautia</taxon>
    </lineage>
</organism>
<evidence type="ECO:0000256" key="2">
    <source>
        <dbReference type="ARBA" id="ARBA00018672"/>
    </source>
</evidence>
<keyword evidence="3" id="KW-0963">Cytoplasm</keyword>
<keyword evidence="7" id="KW-0238">DNA-binding</keyword>
<proteinExistence type="predicted"/>
<feature type="domain" description="HTH araC/xylS-type" evidence="11">
    <location>
        <begin position="426"/>
        <end position="524"/>
    </location>
</feature>
<evidence type="ECO:0000256" key="8">
    <source>
        <dbReference type="ARBA" id="ARBA00023163"/>
    </source>
</evidence>
<dbReference type="RefSeq" id="WP_390409591.1">
    <property type="nucleotide sequence ID" value="NZ_BAABYW010000002.1"/>
</dbReference>
<dbReference type="SUPFAM" id="SSF52172">
    <property type="entry name" value="CheY-like"/>
    <property type="match status" value="1"/>
</dbReference>
<dbReference type="InterPro" id="IPR001789">
    <property type="entry name" value="Sig_transdc_resp-reg_receiver"/>
</dbReference>
<dbReference type="PANTHER" id="PTHR42713:SF3">
    <property type="entry name" value="TRANSCRIPTIONAL REGULATORY PROTEIN HPTR"/>
    <property type="match status" value="1"/>
</dbReference>
<evidence type="ECO:0000256" key="9">
    <source>
        <dbReference type="ARBA" id="ARBA00024867"/>
    </source>
</evidence>
<evidence type="ECO:0000313" key="14">
    <source>
        <dbReference type="Proteomes" id="UP001600943"/>
    </source>
</evidence>
<accession>A0ABQ0BHH1</accession>
<dbReference type="SMART" id="SM00448">
    <property type="entry name" value="REC"/>
    <property type="match status" value="1"/>
</dbReference>
<keyword evidence="8" id="KW-0804">Transcription</keyword>
<dbReference type="Pfam" id="PF12833">
    <property type="entry name" value="HTH_18"/>
    <property type="match status" value="1"/>
</dbReference>
<dbReference type="PANTHER" id="PTHR42713">
    <property type="entry name" value="HISTIDINE KINASE-RELATED"/>
    <property type="match status" value="1"/>
</dbReference>
<evidence type="ECO:0000313" key="13">
    <source>
        <dbReference type="EMBL" id="GAA6410910.1"/>
    </source>
</evidence>
<dbReference type="InterPro" id="IPR051552">
    <property type="entry name" value="HptR"/>
</dbReference>
<name>A0ABQ0BHH1_9FIRM</name>
<evidence type="ECO:0000256" key="10">
    <source>
        <dbReference type="PROSITE-ProRule" id="PRU00169"/>
    </source>
</evidence>
<dbReference type="InterPro" id="IPR009057">
    <property type="entry name" value="Homeodomain-like_sf"/>
</dbReference>
<protein>
    <recommendedName>
        <fullName evidence="2">Stage 0 sporulation protein A homolog</fullName>
    </recommendedName>
</protein>
<keyword evidence="6" id="KW-0805">Transcription regulation</keyword>
<dbReference type="Gene3D" id="3.40.50.2300">
    <property type="match status" value="1"/>
</dbReference>
<dbReference type="PROSITE" id="PS50110">
    <property type="entry name" value="RESPONSE_REGULATORY"/>
    <property type="match status" value="1"/>
</dbReference>
<evidence type="ECO:0000256" key="1">
    <source>
        <dbReference type="ARBA" id="ARBA00004496"/>
    </source>
</evidence>
<gene>
    <name evidence="13" type="ORF">K040078D81_50270</name>
</gene>
<keyword evidence="5" id="KW-0902">Two-component regulatory system</keyword>
<evidence type="ECO:0000259" key="12">
    <source>
        <dbReference type="PROSITE" id="PS50110"/>
    </source>
</evidence>
<dbReference type="Proteomes" id="UP001600943">
    <property type="component" value="Unassembled WGS sequence"/>
</dbReference>
<dbReference type="CDD" id="cd17536">
    <property type="entry name" value="REC_YesN-like"/>
    <property type="match status" value="1"/>
</dbReference>
<comment type="caution">
    <text evidence="13">The sequence shown here is derived from an EMBL/GenBank/DDBJ whole genome shotgun (WGS) entry which is preliminary data.</text>
</comment>
<feature type="domain" description="Response regulatory" evidence="12">
    <location>
        <begin position="3"/>
        <end position="121"/>
    </location>
</feature>
<evidence type="ECO:0000256" key="5">
    <source>
        <dbReference type="ARBA" id="ARBA00023012"/>
    </source>
</evidence>
<comment type="function">
    <text evidence="9">May play the central regulatory role in sporulation. It may be an element of the effector pathway responsible for the activation of sporulation genes in response to nutritional stress. Spo0A may act in concert with spo0H (a sigma factor) to control the expression of some genes that are critical to the sporulation process.</text>
</comment>
<dbReference type="SUPFAM" id="SSF46689">
    <property type="entry name" value="Homeodomain-like"/>
    <property type="match status" value="1"/>
</dbReference>
<evidence type="ECO:0000256" key="6">
    <source>
        <dbReference type="ARBA" id="ARBA00023015"/>
    </source>
</evidence>
<keyword evidence="14" id="KW-1185">Reference proteome</keyword>
<comment type="subcellular location">
    <subcellularLocation>
        <location evidence="1">Cytoplasm</location>
    </subcellularLocation>
</comment>
<evidence type="ECO:0000256" key="4">
    <source>
        <dbReference type="ARBA" id="ARBA00022553"/>
    </source>
</evidence>
<dbReference type="InterPro" id="IPR018060">
    <property type="entry name" value="HTH_AraC"/>
</dbReference>
<dbReference type="InterPro" id="IPR011006">
    <property type="entry name" value="CheY-like_superfamily"/>
</dbReference>
<reference evidence="13 14" key="1">
    <citation type="submission" date="2024-04" db="EMBL/GenBank/DDBJ databases">
        <title>Defined microbial consortia suppress multidrug-resistant proinflammatory Enterobacteriaceae via ecological control.</title>
        <authorList>
            <person name="Furuichi M."/>
            <person name="Kawaguchi T."/>
            <person name="Pust M."/>
            <person name="Yasuma K."/>
            <person name="Plichta D."/>
            <person name="Hasegawa N."/>
            <person name="Ohya T."/>
            <person name="Bhattarai S."/>
            <person name="Sasajima S."/>
            <person name="Aoto Y."/>
            <person name="Tuganbaev T."/>
            <person name="Yaginuma M."/>
            <person name="Ueda M."/>
            <person name="Okahashi N."/>
            <person name="Amafuji K."/>
            <person name="Kiridooshi Y."/>
            <person name="Sugita K."/>
            <person name="Strazar M."/>
            <person name="Skelly A."/>
            <person name="Suda W."/>
            <person name="Hattori M."/>
            <person name="Nakamoto N."/>
            <person name="Caballero S."/>
            <person name="Norman J."/>
            <person name="Olle B."/>
            <person name="Tanoue T."/>
            <person name="Arita M."/>
            <person name="Bucci V."/>
            <person name="Atarashi K."/>
            <person name="Xavier R."/>
            <person name="Honda K."/>
        </authorList>
    </citation>
    <scope>NUCLEOTIDE SEQUENCE [LARGE SCALE GENOMIC DNA]</scope>
    <source>
        <strain evidence="14">k04-0078-D8-1</strain>
    </source>
</reference>
<sequence>MLKVLLVDDEKFIVQGLSVLIEWESYGYEIAGMVYNGQEAVEFLEKNQVDLILADIKMPIMDGICLLKKIREENLSDAFFVILSGYGDFSYAQQAIKYKCTDYILKPIQKQQIFELLDQVKKMYSTREEQETEKQKMSRAYFVRYMQELLLGRAEPEALAYISEKVSFSENIRYIHMELETGEIRQEPQEIRNYQKAVYAAGRQYLGMEKECLVFMDIAGREEWYDIGFVYDERTARESGMNEEEYLQHFLDVVSKNIPVRVMAYAGDTVNSIEDISQSFRTAIMAKSFQKFNIEESILYYSEGRAEAGGGILSRNIIEELLKAVEENDSRKISEKSKLVYREMKKHNMDSDMIQMNMNYLLVNLAHLGMAQDESLNQNEIIQYIRENAFETNMARSSQQNFEKFMQEYGEYLSELRRNVSKGVLCNVEKEIKEHYQENITLKGLSQKYFINSAYLGQMFRKQYGISFKTYLNNYRIEKAAEYLLRTDDKIYLVAEKVGYHDLDYFINKFISVKGCTPTNYRKKSRGYL</sequence>
<dbReference type="EMBL" id="BAABYW010000002">
    <property type="protein sequence ID" value="GAA6410910.1"/>
    <property type="molecule type" value="Genomic_DNA"/>
</dbReference>